<accession>G2XVK0</accession>
<sequence>MDVLEFGLRDVEYEGTRFTRESHAMRMSSQCLVKRVPSWSDHARCNDVSYQVHLSQPLDPTLVWTSHTEHSLSASIDFSDATTKHRGQWSQVSRISSVFLPSFSMGEGGEEKTLGNTEYTAERLSNSSEPYYNLLCPWSCRVVLCSVMYACLLTYIRELHEFPGRLDVTAM</sequence>
<organism evidence="1 2">
    <name type="scientific">Botryotinia fuckeliana (strain T4)</name>
    <name type="common">Noble rot fungus</name>
    <name type="synonym">Botrytis cinerea</name>
    <dbReference type="NCBI Taxonomy" id="999810"/>
    <lineage>
        <taxon>Eukaryota</taxon>
        <taxon>Fungi</taxon>
        <taxon>Dikarya</taxon>
        <taxon>Ascomycota</taxon>
        <taxon>Pezizomycotina</taxon>
        <taxon>Leotiomycetes</taxon>
        <taxon>Helotiales</taxon>
        <taxon>Sclerotiniaceae</taxon>
        <taxon>Botrytis</taxon>
    </lineage>
</organism>
<dbReference type="AlphaFoldDB" id="G2XVK0"/>
<reference evidence="2" key="1">
    <citation type="journal article" date="2011" name="PLoS Genet.">
        <title>Genomic analysis of the necrotrophic fungal pathogens Sclerotinia sclerotiorum and Botrytis cinerea.</title>
        <authorList>
            <person name="Amselem J."/>
            <person name="Cuomo C.A."/>
            <person name="van Kan J.A."/>
            <person name="Viaud M."/>
            <person name="Benito E.P."/>
            <person name="Couloux A."/>
            <person name="Coutinho P.M."/>
            <person name="de Vries R.P."/>
            <person name="Dyer P.S."/>
            <person name="Fillinger S."/>
            <person name="Fournier E."/>
            <person name="Gout L."/>
            <person name="Hahn M."/>
            <person name="Kohn L."/>
            <person name="Lapalu N."/>
            <person name="Plummer K.M."/>
            <person name="Pradier J.M."/>
            <person name="Quevillon E."/>
            <person name="Sharon A."/>
            <person name="Simon A."/>
            <person name="ten Have A."/>
            <person name="Tudzynski B."/>
            <person name="Tudzynski P."/>
            <person name="Wincker P."/>
            <person name="Andrew M."/>
            <person name="Anthouard V."/>
            <person name="Beever R.E."/>
            <person name="Beffa R."/>
            <person name="Benoit I."/>
            <person name="Bouzid O."/>
            <person name="Brault B."/>
            <person name="Chen Z."/>
            <person name="Choquer M."/>
            <person name="Collemare J."/>
            <person name="Cotton P."/>
            <person name="Danchin E.G."/>
            <person name="Da Silva C."/>
            <person name="Gautier A."/>
            <person name="Giraud C."/>
            <person name="Giraud T."/>
            <person name="Gonzalez C."/>
            <person name="Grossetete S."/>
            <person name="Guldener U."/>
            <person name="Henrissat B."/>
            <person name="Howlett B.J."/>
            <person name="Kodira C."/>
            <person name="Kretschmer M."/>
            <person name="Lappartient A."/>
            <person name="Leroch M."/>
            <person name="Levis C."/>
            <person name="Mauceli E."/>
            <person name="Neuveglise C."/>
            <person name="Oeser B."/>
            <person name="Pearson M."/>
            <person name="Poulain J."/>
            <person name="Poussereau N."/>
            <person name="Quesneville H."/>
            <person name="Rascle C."/>
            <person name="Schumacher J."/>
            <person name="Segurens B."/>
            <person name="Sexton A."/>
            <person name="Silva E."/>
            <person name="Sirven C."/>
            <person name="Soanes D.M."/>
            <person name="Talbot N.J."/>
            <person name="Templeton M."/>
            <person name="Yandava C."/>
            <person name="Yarden O."/>
            <person name="Zeng Q."/>
            <person name="Rollins J.A."/>
            <person name="Lebrun M.H."/>
            <person name="Dickman M."/>
        </authorList>
    </citation>
    <scope>NUCLEOTIDE SEQUENCE [LARGE SCALE GENOMIC DNA]</scope>
    <source>
        <strain evidence="2">T4</strain>
    </source>
</reference>
<dbReference type="InParanoid" id="G2XVK0"/>
<evidence type="ECO:0000313" key="1">
    <source>
        <dbReference type="EMBL" id="CCD44520.1"/>
    </source>
</evidence>
<protein>
    <submittedName>
        <fullName evidence="1">Uncharacterized protein</fullName>
    </submittedName>
</protein>
<dbReference type="HOGENOM" id="CLU_1562650_0_0_1"/>
<name>G2XVK0_BOTF4</name>
<evidence type="ECO:0000313" key="2">
    <source>
        <dbReference type="Proteomes" id="UP000008177"/>
    </source>
</evidence>
<dbReference type="EMBL" id="FQ790271">
    <property type="protein sequence ID" value="CCD44520.1"/>
    <property type="molecule type" value="Genomic_DNA"/>
</dbReference>
<proteinExistence type="predicted"/>
<dbReference type="Proteomes" id="UP000008177">
    <property type="component" value="Unplaced contigs"/>
</dbReference>
<gene>
    <name evidence="1" type="ORF">BofuT4_P054210.1</name>
</gene>